<dbReference type="Proteomes" id="UP000188532">
    <property type="component" value="Unassembled WGS sequence"/>
</dbReference>
<comment type="caution">
    <text evidence="3">The sequence shown here is derived from an EMBL/GenBank/DDBJ whole genome shotgun (WGS) entry which is preliminary data.</text>
</comment>
<evidence type="ECO:0000313" key="4">
    <source>
        <dbReference type="Proteomes" id="UP000188532"/>
    </source>
</evidence>
<evidence type="ECO:0000313" key="3">
    <source>
        <dbReference type="EMBL" id="OOK75114.1"/>
    </source>
</evidence>
<name>A0A1V3X7B2_MYCKA</name>
<reference evidence="3 4" key="1">
    <citation type="submission" date="2017-02" db="EMBL/GenBank/DDBJ databases">
        <title>Complete genome sequences of Mycobacterium kansasii strains isolated from rhesus macaques.</title>
        <authorList>
            <person name="Panda A."/>
            <person name="Nagaraj S."/>
            <person name="Zhao X."/>
            <person name="Tettelin H."/>
            <person name="Detolla L.J."/>
        </authorList>
    </citation>
    <scope>NUCLEOTIDE SEQUENCE [LARGE SCALE GENOMIC DNA]</scope>
    <source>
        <strain evidence="3 4">11-3469</strain>
    </source>
</reference>
<protein>
    <submittedName>
        <fullName evidence="3">RES domain protein</fullName>
    </submittedName>
</protein>
<proteinExistence type="predicted"/>
<evidence type="ECO:0000256" key="1">
    <source>
        <dbReference type="SAM" id="MobiDB-lite"/>
    </source>
</evidence>
<feature type="domain" description="RES" evidence="2">
    <location>
        <begin position="21"/>
        <end position="103"/>
    </location>
</feature>
<feature type="region of interest" description="Disordered" evidence="1">
    <location>
        <begin position="1"/>
        <end position="22"/>
    </location>
</feature>
<dbReference type="AlphaFoldDB" id="A0A1V3X7B2"/>
<dbReference type="InterPro" id="IPR014914">
    <property type="entry name" value="RES_dom"/>
</dbReference>
<dbReference type="Pfam" id="PF08808">
    <property type="entry name" value="RES"/>
    <property type="match status" value="1"/>
</dbReference>
<evidence type="ECO:0000259" key="2">
    <source>
        <dbReference type="Pfam" id="PF08808"/>
    </source>
</evidence>
<sequence length="155" mass="16985">GNFGMRGIRRRGDRRDLPQLPGCHHRPTTTLAMFNLAAKGAAMAIGALPALGDGNEARSLTQQWARAIYEDQPAGPEITGIHYRSGYNSGQALALWDCDADVEVVREDGGHQQDIALDNPRILPRLQVQLRRRQISITTVTSSECNECKKLALAP</sequence>
<gene>
    <name evidence="3" type="ORF">BZL29_4053</name>
</gene>
<accession>A0A1V3X7B2</accession>
<organism evidence="3 4">
    <name type="scientific">Mycobacterium kansasii</name>
    <dbReference type="NCBI Taxonomy" id="1768"/>
    <lineage>
        <taxon>Bacteria</taxon>
        <taxon>Bacillati</taxon>
        <taxon>Actinomycetota</taxon>
        <taxon>Actinomycetes</taxon>
        <taxon>Mycobacteriales</taxon>
        <taxon>Mycobacteriaceae</taxon>
        <taxon>Mycobacterium</taxon>
    </lineage>
</organism>
<dbReference type="EMBL" id="MVBN01000004">
    <property type="protein sequence ID" value="OOK75114.1"/>
    <property type="molecule type" value="Genomic_DNA"/>
</dbReference>
<feature type="non-terminal residue" evidence="3">
    <location>
        <position position="1"/>
    </location>
</feature>